<dbReference type="SMART" id="SM00271">
    <property type="entry name" value="DnaJ"/>
    <property type="match status" value="1"/>
</dbReference>
<dbReference type="InterPro" id="IPR000891">
    <property type="entry name" value="PYR_CT"/>
</dbReference>
<evidence type="ECO:0000256" key="2">
    <source>
        <dbReference type="ARBA" id="ARBA00009405"/>
    </source>
</evidence>
<proteinExistence type="inferred from homology"/>
<evidence type="ECO:0000256" key="7">
    <source>
        <dbReference type="SAM" id="MobiDB-lite"/>
    </source>
</evidence>
<dbReference type="KEGG" id="cci:CC1G_15525"/>
<evidence type="ECO:0000259" key="8">
    <source>
        <dbReference type="PROSITE" id="PS50076"/>
    </source>
</evidence>
<comment type="caution">
    <text evidence="10">The sequence shown here is derived from an EMBL/GenBank/DDBJ whole genome shotgun (WGS) entry which is preliminary data.</text>
</comment>
<dbReference type="InterPro" id="IPR036869">
    <property type="entry name" value="J_dom_sf"/>
</dbReference>
<dbReference type="eggNOG" id="KOG2368">
    <property type="taxonomic scope" value="Eukaryota"/>
</dbReference>
<evidence type="ECO:0000256" key="3">
    <source>
        <dbReference type="ARBA" id="ARBA00012910"/>
    </source>
</evidence>
<dbReference type="InterPro" id="IPR029058">
    <property type="entry name" value="AB_hydrolase_fold"/>
</dbReference>
<dbReference type="GO" id="GO:0046951">
    <property type="term" value="P:ketone body biosynthetic process"/>
    <property type="evidence" value="ECO:0007669"/>
    <property type="project" value="TreeGrafter"/>
</dbReference>
<evidence type="ECO:0000313" key="11">
    <source>
        <dbReference type="Proteomes" id="UP000001861"/>
    </source>
</evidence>
<comment type="catalytic activity">
    <reaction evidence="6">
        <text>(3S)-3-hydroxy-3-methylglutaryl-CoA = acetoacetate + acetyl-CoA</text>
        <dbReference type="Rhea" id="RHEA:24404"/>
        <dbReference type="ChEBI" id="CHEBI:13705"/>
        <dbReference type="ChEBI" id="CHEBI:43074"/>
        <dbReference type="ChEBI" id="CHEBI:57288"/>
        <dbReference type="EC" id="4.1.3.4"/>
    </reaction>
</comment>
<dbReference type="GO" id="GO:0006552">
    <property type="term" value="P:L-leucine catabolic process"/>
    <property type="evidence" value="ECO:0007669"/>
    <property type="project" value="TreeGrafter"/>
</dbReference>
<dbReference type="Gene3D" id="3.40.50.1820">
    <property type="entry name" value="alpha/beta hydrolase"/>
    <property type="match status" value="2"/>
</dbReference>
<feature type="domain" description="J" evidence="8">
    <location>
        <begin position="831"/>
        <end position="909"/>
    </location>
</feature>
<dbReference type="InterPro" id="IPR054076">
    <property type="entry name" value="ZUO1-like_ZHD"/>
</dbReference>
<dbReference type="SUPFAM" id="SSF46565">
    <property type="entry name" value="Chaperone J-domain"/>
    <property type="match status" value="1"/>
</dbReference>
<feature type="region of interest" description="Disordered" evidence="7">
    <location>
        <begin position="796"/>
        <end position="815"/>
    </location>
</feature>
<dbReference type="GeneID" id="9378455"/>
<dbReference type="VEuPathDB" id="FungiDB:CC1G_15525"/>
<dbReference type="PANTHER" id="PTHR42738:SF7">
    <property type="entry name" value="HYDROXYMETHYLGLUTARYL-COA LYASE"/>
    <property type="match status" value="1"/>
</dbReference>
<feature type="compositionally biased region" description="Acidic residues" evidence="7">
    <location>
        <begin position="801"/>
        <end position="815"/>
    </location>
</feature>
<evidence type="ECO:0000256" key="5">
    <source>
        <dbReference type="ARBA" id="ARBA00023239"/>
    </source>
</evidence>
<evidence type="ECO:0000256" key="6">
    <source>
        <dbReference type="ARBA" id="ARBA00049877"/>
    </source>
</evidence>
<comment type="pathway">
    <text evidence="1">Metabolic intermediate metabolism; (S)-3-hydroxy-3-methylglutaryl-CoA degradation; acetoacetate from (S)-3-hydroxy-3-methylglutaryl-CoA: step 1/1.</text>
</comment>
<dbReference type="Pfam" id="PF00226">
    <property type="entry name" value="DnaJ"/>
    <property type="match status" value="1"/>
</dbReference>
<dbReference type="InParanoid" id="D6RNA6"/>
<dbReference type="InterPro" id="IPR013785">
    <property type="entry name" value="Aldolase_TIM"/>
</dbReference>
<dbReference type="CDD" id="cd07938">
    <property type="entry name" value="DRE_TIM_HMGL"/>
    <property type="match status" value="1"/>
</dbReference>
<reference evidence="10 11" key="1">
    <citation type="journal article" date="2010" name="Proc. Natl. Acad. Sci. U.S.A.">
        <title>Insights into evolution of multicellular fungi from the assembled chromosomes of the mushroom Coprinopsis cinerea (Coprinus cinereus).</title>
        <authorList>
            <person name="Stajich J.E."/>
            <person name="Wilke S.K."/>
            <person name="Ahren D."/>
            <person name="Au C.H."/>
            <person name="Birren B.W."/>
            <person name="Borodovsky M."/>
            <person name="Burns C."/>
            <person name="Canback B."/>
            <person name="Casselton L.A."/>
            <person name="Cheng C.K."/>
            <person name="Deng J."/>
            <person name="Dietrich F.S."/>
            <person name="Fargo D.C."/>
            <person name="Farman M.L."/>
            <person name="Gathman A.C."/>
            <person name="Goldberg J."/>
            <person name="Guigo R."/>
            <person name="Hoegger P.J."/>
            <person name="Hooker J.B."/>
            <person name="Huggins A."/>
            <person name="James T.Y."/>
            <person name="Kamada T."/>
            <person name="Kilaru S."/>
            <person name="Kodira C."/>
            <person name="Kues U."/>
            <person name="Kupfer D."/>
            <person name="Kwan H.S."/>
            <person name="Lomsadze A."/>
            <person name="Li W."/>
            <person name="Lilly W.W."/>
            <person name="Ma L.J."/>
            <person name="Mackey A.J."/>
            <person name="Manning G."/>
            <person name="Martin F."/>
            <person name="Muraguchi H."/>
            <person name="Natvig D.O."/>
            <person name="Palmerini H."/>
            <person name="Ramesh M.A."/>
            <person name="Rehmeyer C.J."/>
            <person name="Roe B.A."/>
            <person name="Shenoy N."/>
            <person name="Stanke M."/>
            <person name="Ter-Hovhannisyan V."/>
            <person name="Tunlid A."/>
            <person name="Velagapudi R."/>
            <person name="Vision T.J."/>
            <person name="Zeng Q."/>
            <person name="Zolan M.E."/>
            <person name="Pukkila P.J."/>
        </authorList>
    </citation>
    <scope>NUCLEOTIDE SEQUENCE [LARGE SCALE GENOMIC DNA]</scope>
    <source>
        <strain evidence="11">Okayama-7 / 130 / ATCC MYA-4618 / FGSC 9003</strain>
    </source>
</reference>
<dbReference type="SUPFAM" id="SSF53474">
    <property type="entry name" value="alpha/beta-Hydrolases"/>
    <property type="match status" value="1"/>
</dbReference>
<dbReference type="PROSITE" id="PS50076">
    <property type="entry name" value="DNAJ_2"/>
    <property type="match status" value="1"/>
</dbReference>
<dbReference type="Pfam" id="PF21884">
    <property type="entry name" value="ZUO1-like_ZHD"/>
    <property type="match status" value="1"/>
</dbReference>
<evidence type="ECO:0000259" key="9">
    <source>
        <dbReference type="PROSITE" id="PS50991"/>
    </source>
</evidence>
<dbReference type="InterPro" id="IPR018253">
    <property type="entry name" value="DnaJ_domain_CS"/>
</dbReference>
<dbReference type="CDD" id="cd06257">
    <property type="entry name" value="DnaJ"/>
    <property type="match status" value="1"/>
</dbReference>
<dbReference type="EC" id="4.1.3.4" evidence="3"/>
<dbReference type="HOGENOM" id="CLU_280334_0_0_1"/>
<dbReference type="PANTHER" id="PTHR42738">
    <property type="entry name" value="HYDROXYMETHYLGLUTARYL-COA LYASE"/>
    <property type="match status" value="1"/>
</dbReference>
<dbReference type="AlphaFoldDB" id="D6RNA6"/>
<dbReference type="Gene3D" id="1.10.287.110">
    <property type="entry name" value="DnaJ domain"/>
    <property type="match status" value="1"/>
</dbReference>
<name>D6RNA6_COPC7</name>
<dbReference type="PROSITE" id="PS50991">
    <property type="entry name" value="PYR_CT"/>
    <property type="match status" value="1"/>
</dbReference>
<dbReference type="FunFam" id="3.20.20.70:FF:000071">
    <property type="entry name" value="Hydroxymethylglutaryl-CoA lyase"/>
    <property type="match status" value="1"/>
</dbReference>
<dbReference type="EMBL" id="AACS02000006">
    <property type="protein sequence ID" value="EFI27490.1"/>
    <property type="molecule type" value="Genomic_DNA"/>
</dbReference>
<dbReference type="CDD" id="cd23953">
    <property type="entry name" value="zuotin_NTD"/>
    <property type="match status" value="1"/>
</dbReference>
<feature type="compositionally biased region" description="Low complexity" evidence="7">
    <location>
        <begin position="1112"/>
        <end position="1121"/>
    </location>
</feature>
<dbReference type="InterPro" id="IPR043594">
    <property type="entry name" value="HMGL"/>
</dbReference>
<evidence type="ECO:0000256" key="4">
    <source>
        <dbReference type="ARBA" id="ARBA00022723"/>
    </source>
</evidence>
<sequence>MILRQFASSLSPCRQRALATMAKNNLVNIVEVGPRDGLQNEKGQVIPVGVKVELIDRLVDAGLSTVEAGSFVSPKWVPQMGGTPDVLKQIRSRRPNVHYPVLVPNQRGLDDLLSLLDSHPALTDEIAVFTSATDAFNKANLNCTVAESLQKLQSVVSTAKEKGLRVRGYVSVVVVCPYSGKVDYRKVREVAKELVDMGCYEVSLGDTVGQARPHEVAEMLEEVKLSVPVHQLAGHFHDTYGTAVANVLKALEHGVRTIDASVGGLGGCPYSPGATGNVATEDVLYALQDSPYTVNGADDTPVSLEKVASIGSWISQALGRDTVQWCDVILSLPRRINGHVFTEPVYLHGLQSLPVQVKAGLAPFRPLPSLTSPFSRAGRAMVLNKQTYVFDPRPNYPLVVTANRYWDPETSAVDGVTVVFAHGTGFNKESWEPTIEDVQKALEGNQTVRVREYWSIDAPNHGDSAALNQETLKVGYTPICECHLQIFDSVLSRIASRMGRVREVHPSFPFWLWKRRRRGFLETEAGGSGAFHGGCVTAPINESSRVLMTGHYPHVKFEKVILCEVMCMNPKFVGRAGNFLTQGAEKRRDVWPSREEAYNILKDRGTWKTWDDRVLRSFVDTALRPVDEGKQEVTLKCSRVQEAACYRDPLGSSRAYGLLGEYVKRVPTHLIYGGIDDYLPAEVKTDILKVVGDSVQSFTRVPKAGHLISRIIGDDERLKMASVQVLPIEIPAVPESYKIPSAPSSSRLSPPHPSGHRQLLQVGPAYLNHLRLTLRHSHSFSALDKHLEEERERLAKLNPDADAEEDDLGVGDEEETEELLSYDPKEWKKHDLYAILGLSHLRYRANAEQIKIAHRKKVLKHHPDKKVSTTGPTTDIHLNTNDDAFFKCIQKAHEVLTNPEKRRQFDSVDPQFLELEEYLPTASRVKAKDFDFFKEFSSVFDLYSRFSKIQPVPGLGHIDSTKEEVEHFYDFWYNFDSWRSFEWLDKEVNEGSDSRDDKRYTEKKNKTERARRKKEDTAKLRTLVDLALSVDPRIKRIKQQEKEAREAKRRAAQGGPVKKSKADEDAEKKRLEEEAKQKEEAEKAARAEAKKAKAAAANAAKKARRAQRAAEEAAAAAAAGN</sequence>
<dbReference type="RefSeq" id="XP_002910984.1">
    <property type="nucleotide sequence ID" value="XM_002910938.1"/>
</dbReference>
<organism evidence="10 11">
    <name type="scientific">Coprinopsis cinerea (strain Okayama-7 / 130 / ATCC MYA-4618 / FGSC 9003)</name>
    <name type="common">Inky cap fungus</name>
    <name type="synonym">Hormographiella aspergillata</name>
    <dbReference type="NCBI Taxonomy" id="240176"/>
    <lineage>
        <taxon>Eukaryota</taxon>
        <taxon>Fungi</taxon>
        <taxon>Dikarya</taxon>
        <taxon>Basidiomycota</taxon>
        <taxon>Agaricomycotina</taxon>
        <taxon>Agaricomycetes</taxon>
        <taxon>Agaricomycetidae</taxon>
        <taxon>Agaricales</taxon>
        <taxon>Agaricineae</taxon>
        <taxon>Psathyrellaceae</taxon>
        <taxon>Coprinopsis</taxon>
    </lineage>
</organism>
<dbReference type="Pfam" id="PF00682">
    <property type="entry name" value="HMGL-like"/>
    <property type="match status" value="1"/>
</dbReference>
<dbReference type="GO" id="GO:0004419">
    <property type="term" value="F:hydroxymethylglutaryl-CoA lyase activity"/>
    <property type="evidence" value="ECO:0007669"/>
    <property type="project" value="UniProtKB-EC"/>
</dbReference>
<keyword evidence="11" id="KW-1185">Reference proteome</keyword>
<feature type="region of interest" description="Disordered" evidence="7">
    <location>
        <begin position="990"/>
        <end position="1015"/>
    </location>
</feature>
<feature type="compositionally biased region" description="Basic and acidic residues" evidence="7">
    <location>
        <begin position="1060"/>
        <end position="1091"/>
    </location>
</feature>
<dbReference type="SUPFAM" id="SSF51569">
    <property type="entry name" value="Aldolase"/>
    <property type="match status" value="1"/>
</dbReference>
<accession>D6RNA6</accession>
<dbReference type="NCBIfam" id="NF004283">
    <property type="entry name" value="PRK05692.1"/>
    <property type="match status" value="1"/>
</dbReference>
<keyword evidence="5" id="KW-0456">Lyase</keyword>
<dbReference type="InterPro" id="IPR001623">
    <property type="entry name" value="DnaJ_domain"/>
</dbReference>
<dbReference type="Gene3D" id="3.20.20.70">
    <property type="entry name" value="Aldolase class I"/>
    <property type="match status" value="1"/>
</dbReference>
<dbReference type="UniPathway" id="UPA00896">
    <property type="reaction ID" value="UER00863"/>
</dbReference>
<evidence type="ECO:0000313" key="10">
    <source>
        <dbReference type="EMBL" id="EFI27490.1"/>
    </source>
</evidence>
<dbReference type="Proteomes" id="UP000001861">
    <property type="component" value="Unassembled WGS sequence"/>
</dbReference>
<gene>
    <name evidence="10" type="ORF">CC1G_15525</name>
</gene>
<keyword evidence="4" id="KW-0479">Metal-binding</keyword>
<feature type="domain" description="Pyruvate carboxyltransferase" evidence="9">
    <location>
        <begin position="27"/>
        <end position="308"/>
    </location>
</feature>
<dbReference type="GO" id="GO:0046872">
    <property type="term" value="F:metal ion binding"/>
    <property type="evidence" value="ECO:0007669"/>
    <property type="project" value="UniProtKB-KW"/>
</dbReference>
<dbReference type="PROSITE" id="PS00636">
    <property type="entry name" value="DNAJ_1"/>
    <property type="match status" value="1"/>
</dbReference>
<protein>
    <recommendedName>
        <fullName evidence="3">hydroxymethylglutaryl-CoA lyase</fullName>
        <ecNumber evidence="3">4.1.3.4</ecNumber>
    </recommendedName>
</protein>
<dbReference type="OrthoDB" id="1905920at2759"/>
<evidence type="ECO:0000256" key="1">
    <source>
        <dbReference type="ARBA" id="ARBA00005143"/>
    </source>
</evidence>
<dbReference type="STRING" id="240176.D6RNA6"/>
<comment type="similarity">
    <text evidence="2">Belongs to the HMG-CoA lyase family.</text>
</comment>
<feature type="region of interest" description="Disordered" evidence="7">
    <location>
        <begin position="1040"/>
        <end position="1121"/>
    </location>
</feature>
<dbReference type="eggNOG" id="KOG0724">
    <property type="taxonomic scope" value="Eukaryota"/>
</dbReference>